<evidence type="ECO:0000313" key="1">
    <source>
        <dbReference type="EMBL" id="DAF61308.1"/>
    </source>
</evidence>
<name>A0A8S5TDD2_9CAUD</name>
<dbReference type="EMBL" id="BK032807">
    <property type="protein sequence ID" value="DAF61308.1"/>
    <property type="molecule type" value="Genomic_DNA"/>
</dbReference>
<reference evidence="1" key="1">
    <citation type="journal article" date="2021" name="Proc. Natl. Acad. Sci. U.S.A.">
        <title>A Catalog of Tens of Thousands of Viruses from Human Metagenomes Reveals Hidden Associations with Chronic Diseases.</title>
        <authorList>
            <person name="Tisza M.J."/>
            <person name="Buck C.B."/>
        </authorList>
    </citation>
    <scope>NUCLEOTIDE SEQUENCE</scope>
    <source>
        <strain evidence="1">CtkV91</strain>
    </source>
</reference>
<protein>
    <submittedName>
        <fullName evidence="1">Uncharacterized protein</fullName>
    </submittedName>
</protein>
<proteinExistence type="predicted"/>
<accession>A0A8S5TDD2</accession>
<sequence>MLGGCGVVVYSCTGGLYLYRVGHDFGFCSGGHIPF</sequence>
<organism evidence="1">
    <name type="scientific">Siphoviridae sp. ctkV91</name>
    <dbReference type="NCBI Taxonomy" id="2827924"/>
    <lineage>
        <taxon>Viruses</taxon>
        <taxon>Duplodnaviria</taxon>
        <taxon>Heunggongvirae</taxon>
        <taxon>Uroviricota</taxon>
        <taxon>Caudoviricetes</taxon>
    </lineage>
</organism>